<dbReference type="AlphaFoldDB" id="A0A8K0E320"/>
<gene>
    <name evidence="2" type="ORF">FNV43_RR21397</name>
</gene>
<comment type="caution">
    <text evidence="2">The sequence shown here is derived from an EMBL/GenBank/DDBJ whole genome shotgun (WGS) entry which is preliminary data.</text>
</comment>
<feature type="region of interest" description="Disordered" evidence="1">
    <location>
        <begin position="88"/>
        <end position="119"/>
    </location>
</feature>
<dbReference type="Proteomes" id="UP000796880">
    <property type="component" value="Unassembled WGS sequence"/>
</dbReference>
<reference evidence="2" key="1">
    <citation type="submission" date="2020-03" db="EMBL/GenBank/DDBJ databases">
        <title>A high-quality chromosome-level genome assembly of a woody plant with both climbing and erect habits, Rhamnella rubrinervis.</title>
        <authorList>
            <person name="Lu Z."/>
            <person name="Yang Y."/>
            <person name="Zhu X."/>
            <person name="Sun Y."/>
        </authorList>
    </citation>
    <scope>NUCLEOTIDE SEQUENCE</scope>
    <source>
        <strain evidence="2">BYM</strain>
        <tissue evidence="2">Leaf</tissue>
    </source>
</reference>
<organism evidence="2 3">
    <name type="scientific">Rhamnella rubrinervis</name>
    <dbReference type="NCBI Taxonomy" id="2594499"/>
    <lineage>
        <taxon>Eukaryota</taxon>
        <taxon>Viridiplantae</taxon>
        <taxon>Streptophyta</taxon>
        <taxon>Embryophyta</taxon>
        <taxon>Tracheophyta</taxon>
        <taxon>Spermatophyta</taxon>
        <taxon>Magnoliopsida</taxon>
        <taxon>eudicotyledons</taxon>
        <taxon>Gunneridae</taxon>
        <taxon>Pentapetalae</taxon>
        <taxon>rosids</taxon>
        <taxon>fabids</taxon>
        <taxon>Rosales</taxon>
        <taxon>Rhamnaceae</taxon>
        <taxon>rhamnoid group</taxon>
        <taxon>Rhamneae</taxon>
        <taxon>Rhamnella</taxon>
    </lineage>
</organism>
<proteinExistence type="predicted"/>
<sequence length="201" mass="21745">MKLARSEEAGRGQRLVRPGVRAVVVEEVTGGPEAVRGRRKFAGASEEAGLEDRRKLAEGRRKLWKDSMELPEVRGNWLQARAQVKEVRAGGQRSMTTEEVVGGQRMSEGPGGSGRGREAGWGLKKLAEGRGSCLKMKLLEVEKVVGVSEEVGESQRKRTEAEEVVGGSRKSGEALRMGEGAGKWTGRRSHARQKSGAARVA</sequence>
<dbReference type="EMBL" id="VOIH02000009">
    <property type="protein sequence ID" value="KAF3438634.1"/>
    <property type="molecule type" value="Genomic_DNA"/>
</dbReference>
<keyword evidence="3" id="KW-1185">Reference proteome</keyword>
<protein>
    <submittedName>
        <fullName evidence="2">Uncharacterized protein</fullName>
    </submittedName>
</protein>
<evidence type="ECO:0000313" key="2">
    <source>
        <dbReference type="EMBL" id="KAF3438634.1"/>
    </source>
</evidence>
<name>A0A8K0E320_9ROSA</name>
<evidence type="ECO:0000313" key="3">
    <source>
        <dbReference type="Proteomes" id="UP000796880"/>
    </source>
</evidence>
<evidence type="ECO:0000256" key="1">
    <source>
        <dbReference type="SAM" id="MobiDB-lite"/>
    </source>
</evidence>
<accession>A0A8K0E320</accession>
<feature type="region of interest" description="Disordered" evidence="1">
    <location>
        <begin position="149"/>
        <end position="201"/>
    </location>
</feature>